<dbReference type="Gene3D" id="3.30.565.10">
    <property type="entry name" value="Histidine kinase-like ATPase, C-terminal domain"/>
    <property type="match status" value="1"/>
</dbReference>
<dbReference type="GO" id="GO:0016020">
    <property type="term" value="C:membrane"/>
    <property type="evidence" value="ECO:0007669"/>
    <property type="project" value="InterPro"/>
</dbReference>
<evidence type="ECO:0000313" key="7">
    <source>
        <dbReference type="Proteomes" id="UP000197446"/>
    </source>
</evidence>
<dbReference type="PRINTS" id="PR00344">
    <property type="entry name" value="BCTRLSENSOR"/>
</dbReference>
<dbReference type="Pfam" id="PF06580">
    <property type="entry name" value="His_kinase"/>
    <property type="match status" value="1"/>
</dbReference>
<proteinExistence type="predicted"/>
<protein>
    <recommendedName>
        <fullName evidence="2">histidine kinase</fullName>
        <ecNumber evidence="2">2.7.13.3</ecNumber>
    </recommendedName>
</protein>
<sequence>MSTSFTPSPQQQLWIERWQRFSAAAVRYFHAYAGWLVGISWRRFVLLSLALMIGVNVLKNLPPFTWRISEQVEEHDHGAARRQAKLEADAKKAAERARQAVDKAAEKVGKKFGDKGIHYEVKIDERGIRIQPVPAASAASAVEDNGEPKADAPAPAISIDFPKSAKPEDVRAAIDQAKDQLDQLKQEANEVEQAQQEAADAQAALQDAIEESRNAQSRKRVTVVQAGDSLVDLAILWILASAVIKAMYKGRIQAEVKAAQAAENAESEALKRQVVEARMAAMQAQVEPHFLFNTLASIDHLIEVDPPRASQMQKNLIALLRASMPTMREANANGAVRDLGRELAVIRPYLEILKMRMEERLQTEIDVPDGLMSAEFPPMMIQGLVENAIKHGLEPKAEGGKLTVKAEIVHGKLAVTVADTGLGFGRAATSGTGVGLANIRERLQLLHGNKAAVTVTENQPSGTVVTITVPYRSRNDEGASA</sequence>
<reference evidence="6 7" key="1">
    <citation type="journal article" date="2007" name="Int. J. Syst. Evol. Microbiol.">
        <title>Description of Pelomonas aquatica sp. nov. and Pelomonas puraquae sp. nov., isolated from industrial and haemodialysis water.</title>
        <authorList>
            <person name="Gomila M."/>
            <person name="Bowien B."/>
            <person name="Falsen E."/>
            <person name="Moore E.R."/>
            <person name="Lalucat J."/>
        </authorList>
    </citation>
    <scope>NUCLEOTIDE SEQUENCE [LARGE SCALE GENOMIC DNA]</scope>
    <source>
        <strain evidence="6 7">CCUG 52769</strain>
    </source>
</reference>
<dbReference type="RefSeq" id="WP_088482862.1">
    <property type="nucleotide sequence ID" value="NZ_NISI01000002.1"/>
</dbReference>
<comment type="catalytic activity">
    <reaction evidence="1">
        <text>ATP + protein L-histidine = ADP + protein N-phospho-L-histidine.</text>
        <dbReference type="EC" id="2.7.13.3"/>
    </reaction>
</comment>
<dbReference type="InterPro" id="IPR010559">
    <property type="entry name" value="Sig_transdc_His_kin_internal"/>
</dbReference>
<dbReference type="SUPFAM" id="SSF55874">
    <property type="entry name" value="ATPase domain of HSP90 chaperone/DNA topoisomerase II/histidine kinase"/>
    <property type="match status" value="1"/>
</dbReference>
<keyword evidence="6" id="KW-0808">Transferase</keyword>
<dbReference type="EMBL" id="NISI01000002">
    <property type="protein sequence ID" value="OWR04728.1"/>
    <property type="molecule type" value="Genomic_DNA"/>
</dbReference>
<dbReference type="InterPro" id="IPR050640">
    <property type="entry name" value="Bact_2-comp_sensor_kinase"/>
</dbReference>
<dbReference type="SMART" id="SM00387">
    <property type="entry name" value="HATPase_c"/>
    <property type="match status" value="1"/>
</dbReference>
<evidence type="ECO:0000256" key="2">
    <source>
        <dbReference type="ARBA" id="ARBA00012438"/>
    </source>
</evidence>
<accession>A0A254NHM4</accession>
<keyword evidence="7" id="KW-1185">Reference proteome</keyword>
<dbReference type="PANTHER" id="PTHR34220">
    <property type="entry name" value="SENSOR HISTIDINE KINASE YPDA"/>
    <property type="match status" value="1"/>
</dbReference>
<evidence type="ECO:0000256" key="3">
    <source>
        <dbReference type="SAM" id="Coils"/>
    </source>
</evidence>
<evidence type="ECO:0000256" key="1">
    <source>
        <dbReference type="ARBA" id="ARBA00000085"/>
    </source>
</evidence>
<dbReference type="InterPro" id="IPR005467">
    <property type="entry name" value="His_kinase_dom"/>
</dbReference>
<dbReference type="PANTHER" id="PTHR34220:SF9">
    <property type="entry name" value="SIGNAL TRANSDUCTION HISTIDINE KINASE INTERNAL REGION DOMAIN-CONTAINING PROTEIN"/>
    <property type="match status" value="1"/>
</dbReference>
<dbReference type="EC" id="2.7.13.3" evidence="2"/>
<dbReference type="Proteomes" id="UP000197446">
    <property type="component" value="Unassembled WGS sequence"/>
</dbReference>
<keyword evidence="3" id="KW-0175">Coiled coil</keyword>
<evidence type="ECO:0000313" key="6">
    <source>
        <dbReference type="EMBL" id="OWR04728.1"/>
    </source>
</evidence>
<keyword evidence="6" id="KW-0418">Kinase</keyword>
<dbReference type="PROSITE" id="PS50109">
    <property type="entry name" value="HIS_KIN"/>
    <property type="match status" value="1"/>
</dbReference>
<gene>
    <name evidence="6" type="ORF">CDO81_09125</name>
</gene>
<feature type="coiled-coil region" evidence="3">
    <location>
        <begin position="167"/>
        <end position="218"/>
    </location>
</feature>
<dbReference type="InterPro" id="IPR003594">
    <property type="entry name" value="HATPase_dom"/>
</dbReference>
<dbReference type="InterPro" id="IPR036890">
    <property type="entry name" value="HATPase_C_sf"/>
</dbReference>
<dbReference type="Pfam" id="PF02518">
    <property type="entry name" value="HATPase_c"/>
    <property type="match status" value="1"/>
</dbReference>
<feature type="region of interest" description="Disordered" evidence="4">
    <location>
        <begin position="139"/>
        <end position="161"/>
    </location>
</feature>
<dbReference type="OrthoDB" id="2514702at2"/>
<dbReference type="GO" id="GO:0000155">
    <property type="term" value="F:phosphorelay sensor kinase activity"/>
    <property type="evidence" value="ECO:0007669"/>
    <property type="project" value="InterPro"/>
</dbReference>
<comment type="caution">
    <text evidence="6">The sequence shown here is derived from an EMBL/GenBank/DDBJ whole genome shotgun (WGS) entry which is preliminary data.</text>
</comment>
<evidence type="ECO:0000259" key="5">
    <source>
        <dbReference type="PROSITE" id="PS50109"/>
    </source>
</evidence>
<feature type="domain" description="Histidine kinase" evidence="5">
    <location>
        <begin position="380"/>
        <end position="473"/>
    </location>
</feature>
<organism evidence="6 7">
    <name type="scientific">Roseateles puraquae</name>
    <dbReference type="NCBI Taxonomy" id="431059"/>
    <lineage>
        <taxon>Bacteria</taxon>
        <taxon>Pseudomonadati</taxon>
        <taxon>Pseudomonadota</taxon>
        <taxon>Betaproteobacteria</taxon>
        <taxon>Burkholderiales</taxon>
        <taxon>Sphaerotilaceae</taxon>
        <taxon>Roseateles</taxon>
    </lineage>
</organism>
<evidence type="ECO:0000256" key="4">
    <source>
        <dbReference type="SAM" id="MobiDB-lite"/>
    </source>
</evidence>
<dbReference type="InterPro" id="IPR004358">
    <property type="entry name" value="Sig_transdc_His_kin-like_C"/>
</dbReference>
<dbReference type="AlphaFoldDB" id="A0A254NHM4"/>
<name>A0A254NHM4_9BURK</name>